<name>A0AAW1L354_POPJA</name>
<organism evidence="3 4">
    <name type="scientific">Popillia japonica</name>
    <name type="common">Japanese beetle</name>
    <dbReference type="NCBI Taxonomy" id="7064"/>
    <lineage>
        <taxon>Eukaryota</taxon>
        <taxon>Metazoa</taxon>
        <taxon>Ecdysozoa</taxon>
        <taxon>Arthropoda</taxon>
        <taxon>Hexapoda</taxon>
        <taxon>Insecta</taxon>
        <taxon>Pterygota</taxon>
        <taxon>Neoptera</taxon>
        <taxon>Endopterygota</taxon>
        <taxon>Coleoptera</taxon>
        <taxon>Polyphaga</taxon>
        <taxon>Scarabaeiformia</taxon>
        <taxon>Scarabaeidae</taxon>
        <taxon>Rutelinae</taxon>
        <taxon>Popillia</taxon>
    </lineage>
</organism>
<keyword evidence="2" id="KW-0472">Membrane</keyword>
<dbReference type="EMBL" id="JASPKY010000176">
    <property type="protein sequence ID" value="KAK9727714.1"/>
    <property type="molecule type" value="Genomic_DNA"/>
</dbReference>
<proteinExistence type="predicted"/>
<feature type="region of interest" description="Disordered" evidence="1">
    <location>
        <begin position="46"/>
        <end position="74"/>
    </location>
</feature>
<reference evidence="3 4" key="1">
    <citation type="journal article" date="2024" name="BMC Genomics">
        <title>De novo assembly and annotation of Popillia japonica's genome with initial clues to its potential as an invasive pest.</title>
        <authorList>
            <person name="Cucini C."/>
            <person name="Boschi S."/>
            <person name="Funari R."/>
            <person name="Cardaioli E."/>
            <person name="Iannotti N."/>
            <person name="Marturano G."/>
            <person name="Paoli F."/>
            <person name="Bruttini M."/>
            <person name="Carapelli A."/>
            <person name="Frati F."/>
            <person name="Nardi F."/>
        </authorList>
    </citation>
    <scope>NUCLEOTIDE SEQUENCE [LARGE SCALE GENOMIC DNA]</scope>
    <source>
        <strain evidence="3">DMR45628</strain>
    </source>
</reference>
<keyword evidence="2" id="KW-1133">Transmembrane helix</keyword>
<dbReference type="Proteomes" id="UP001458880">
    <property type="component" value="Unassembled WGS sequence"/>
</dbReference>
<comment type="caution">
    <text evidence="3">The sequence shown here is derived from an EMBL/GenBank/DDBJ whole genome shotgun (WGS) entry which is preliminary data.</text>
</comment>
<evidence type="ECO:0000256" key="1">
    <source>
        <dbReference type="SAM" id="MobiDB-lite"/>
    </source>
</evidence>
<feature type="compositionally biased region" description="Low complexity" evidence="1">
    <location>
        <begin position="51"/>
        <end position="71"/>
    </location>
</feature>
<keyword evidence="4" id="KW-1185">Reference proteome</keyword>
<keyword evidence="2" id="KW-0812">Transmembrane</keyword>
<gene>
    <name evidence="3" type="ORF">QE152_g19027</name>
</gene>
<evidence type="ECO:0000313" key="4">
    <source>
        <dbReference type="Proteomes" id="UP001458880"/>
    </source>
</evidence>
<sequence>MALLNSVIFLAVIGIVMSYSFVPSSVYVIDSAGRIRRDINVEPLLRQRRNGGSSSSATAYSSASASSSSSSGSGGAPINFGGNGYVPNFADIGYDNFPQNLPAGAQIFSRFGEEEGTGVLASGSAQGPKGAFSSTSVTADDSGKVKYSVKSAKY</sequence>
<feature type="transmembrane region" description="Helical" evidence="2">
    <location>
        <begin position="6"/>
        <end position="29"/>
    </location>
</feature>
<accession>A0AAW1L354</accession>
<feature type="region of interest" description="Disordered" evidence="1">
    <location>
        <begin position="118"/>
        <end position="143"/>
    </location>
</feature>
<dbReference type="AlphaFoldDB" id="A0AAW1L354"/>
<evidence type="ECO:0000256" key="2">
    <source>
        <dbReference type="SAM" id="Phobius"/>
    </source>
</evidence>
<evidence type="ECO:0000313" key="3">
    <source>
        <dbReference type="EMBL" id="KAK9727714.1"/>
    </source>
</evidence>
<protein>
    <submittedName>
        <fullName evidence="3">Uncharacterized protein</fullName>
    </submittedName>
</protein>